<evidence type="ECO:0000313" key="2">
    <source>
        <dbReference type="EMBL" id="PVI01039.1"/>
    </source>
</evidence>
<protein>
    <submittedName>
        <fullName evidence="2">Uncharacterized protein</fullName>
    </submittedName>
</protein>
<sequence>MDPPPYTPTLAEAEKDANDPGSSCTPAHEREANEEKDSKEDPFSDLLRLQNPRPQIHGRNDPFTIPSPISAEYTLQQTHSAPNPKNYPPPKDAAEELPPSYAPLDDLARSFRLHTPFVYTTETSSVARYQLQQEFTASGKPSKLSIRRMLPVEARSCPLPSSPSQLESPNIDPSSPQQPRVRYDDDYTMYTMTVFDNVHVVGPKYYEMKGNRNRTIPGVIKAEFGAPSLTGRTLKIWHLTKSVQKDSLNPVNEAKMQKYGWKSESEWDKRLLFTVKKGCWEDKDGKVVARDGDDGKELKIVEGMKWEAGWRRDLIVSCWVYKAWTEGLRWAGDVRGW</sequence>
<feature type="region of interest" description="Disordered" evidence="1">
    <location>
        <begin position="155"/>
        <end position="179"/>
    </location>
</feature>
<organism evidence="2 3">
    <name type="scientific">Periconia macrospinosa</name>
    <dbReference type="NCBI Taxonomy" id="97972"/>
    <lineage>
        <taxon>Eukaryota</taxon>
        <taxon>Fungi</taxon>
        <taxon>Dikarya</taxon>
        <taxon>Ascomycota</taxon>
        <taxon>Pezizomycotina</taxon>
        <taxon>Dothideomycetes</taxon>
        <taxon>Pleosporomycetidae</taxon>
        <taxon>Pleosporales</taxon>
        <taxon>Massarineae</taxon>
        <taxon>Periconiaceae</taxon>
        <taxon>Periconia</taxon>
    </lineage>
</organism>
<evidence type="ECO:0000313" key="3">
    <source>
        <dbReference type="Proteomes" id="UP000244855"/>
    </source>
</evidence>
<dbReference type="OrthoDB" id="3939315at2759"/>
<proteinExistence type="predicted"/>
<feature type="region of interest" description="Disordered" evidence="1">
    <location>
        <begin position="1"/>
        <end position="98"/>
    </location>
</feature>
<feature type="compositionally biased region" description="Polar residues" evidence="1">
    <location>
        <begin position="73"/>
        <end position="83"/>
    </location>
</feature>
<dbReference type="AlphaFoldDB" id="A0A2V1DSM2"/>
<dbReference type="EMBL" id="KZ805364">
    <property type="protein sequence ID" value="PVI01039.1"/>
    <property type="molecule type" value="Genomic_DNA"/>
</dbReference>
<name>A0A2V1DSM2_9PLEO</name>
<keyword evidence="3" id="KW-1185">Reference proteome</keyword>
<feature type="compositionally biased region" description="Basic and acidic residues" evidence="1">
    <location>
        <begin position="27"/>
        <end position="42"/>
    </location>
</feature>
<gene>
    <name evidence="2" type="ORF">DM02DRAFT_628057</name>
</gene>
<evidence type="ECO:0000256" key="1">
    <source>
        <dbReference type="SAM" id="MobiDB-lite"/>
    </source>
</evidence>
<accession>A0A2V1DSM2</accession>
<feature type="compositionally biased region" description="Low complexity" evidence="1">
    <location>
        <begin position="156"/>
        <end position="169"/>
    </location>
</feature>
<dbReference type="Proteomes" id="UP000244855">
    <property type="component" value="Unassembled WGS sequence"/>
</dbReference>
<reference evidence="2 3" key="1">
    <citation type="journal article" date="2018" name="Sci. Rep.">
        <title>Comparative genomics provides insights into the lifestyle and reveals functional heterogeneity of dark septate endophytic fungi.</title>
        <authorList>
            <person name="Knapp D.G."/>
            <person name="Nemeth J.B."/>
            <person name="Barry K."/>
            <person name="Hainaut M."/>
            <person name="Henrissat B."/>
            <person name="Johnson J."/>
            <person name="Kuo A."/>
            <person name="Lim J.H.P."/>
            <person name="Lipzen A."/>
            <person name="Nolan M."/>
            <person name="Ohm R.A."/>
            <person name="Tamas L."/>
            <person name="Grigoriev I.V."/>
            <person name="Spatafora J.W."/>
            <person name="Nagy L.G."/>
            <person name="Kovacs G.M."/>
        </authorList>
    </citation>
    <scope>NUCLEOTIDE SEQUENCE [LARGE SCALE GENOMIC DNA]</scope>
    <source>
        <strain evidence="2 3">DSE2036</strain>
    </source>
</reference>